<organism evidence="1 2">
    <name type="scientific">Dryococelus australis</name>
    <dbReference type="NCBI Taxonomy" id="614101"/>
    <lineage>
        <taxon>Eukaryota</taxon>
        <taxon>Metazoa</taxon>
        <taxon>Ecdysozoa</taxon>
        <taxon>Arthropoda</taxon>
        <taxon>Hexapoda</taxon>
        <taxon>Insecta</taxon>
        <taxon>Pterygota</taxon>
        <taxon>Neoptera</taxon>
        <taxon>Polyneoptera</taxon>
        <taxon>Phasmatodea</taxon>
        <taxon>Verophasmatodea</taxon>
        <taxon>Anareolatae</taxon>
        <taxon>Phasmatidae</taxon>
        <taxon>Eurycanthinae</taxon>
        <taxon>Dryococelus</taxon>
    </lineage>
</organism>
<proteinExistence type="predicted"/>
<sequence length="177" mass="20088">MLKQCSYEKVFCTGFNLRFYIPKKDTFKICDELHISLAAETDIDKGLEIKQKMETQTKFASKARELLNSYKQDSLKDGNTGVLITFDPERTLPLPLLNTGKVYYSRQLNMLYFGIHTYQHGGEKTVVMNMWNETTGARSSQEVTSRLYLYVKTSFPNKLQGSTSSATLVVVKTATGI</sequence>
<dbReference type="Proteomes" id="UP001159363">
    <property type="component" value="Chromosome 13"/>
</dbReference>
<comment type="caution">
    <text evidence="1">The sequence shown here is derived from an EMBL/GenBank/DDBJ whole genome shotgun (WGS) entry which is preliminary data.</text>
</comment>
<dbReference type="EMBL" id="JARBHB010000014">
    <property type="protein sequence ID" value="KAJ8868418.1"/>
    <property type="molecule type" value="Genomic_DNA"/>
</dbReference>
<gene>
    <name evidence="1" type="ORF">PR048_029934</name>
</gene>
<evidence type="ECO:0000313" key="2">
    <source>
        <dbReference type="Proteomes" id="UP001159363"/>
    </source>
</evidence>
<reference evidence="1 2" key="1">
    <citation type="submission" date="2023-02" db="EMBL/GenBank/DDBJ databases">
        <title>LHISI_Scaffold_Assembly.</title>
        <authorList>
            <person name="Stuart O.P."/>
            <person name="Cleave R."/>
            <person name="Magrath M.J.L."/>
            <person name="Mikheyev A.S."/>
        </authorList>
    </citation>
    <scope>NUCLEOTIDE SEQUENCE [LARGE SCALE GENOMIC DNA]</scope>
    <source>
        <strain evidence="1">Daus_M_001</strain>
        <tissue evidence="1">Leg muscle</tissue>
    </source>
</reference>
<keyword evidence="2" id="KW-1185">Reference proteome</keyword>
<evidence type="ECO:0000313" key="1">
    <source>
        <dbReference type="EMBL" id="KAJ8868418.1"/>
    </source>
</evidence>
<name>A0ABQ9G7I9_9NEOP</name>
<accession>A0ABQ9G7I9</accession>
<protein>
    <submittedName>
        <fullName evidence="1">Uncharacterized protein</fullName>
    </submittedName>
</protein>